<name>A0A9W3HFA4_CAMBA</name>
<feature type="region of interest" description="Disordered" evidence="1">
    <location>
        <begin position="221"/>
        <end position="272"/>
    </location>
</feature>
<gene>
    <name evidence="2 3" type="primary">LOC123615412</name>
</gene>
<feature type="region of interest" description="Disordered" evidence="1">
    <location>
        <begin position="1"/>
        <end position="70"/>
    </location>
</feature>
<protein>
    <submittedName>
        <fullName evidence="2 3">Uncharacterized protein LOC123615412 isoform X1</fullName>
    </submittedName>
</protein>
<feature type="compositionally biased region" description="Polar residues" evidence="1">
    <location>
        <begin position="195"/>
        <end position="206"/>
    </location>
</feature>
<reference evidence="2 3" key="1">
    <citation type="submission" date="2025-04" db="UniProtKB">
        <authorList>
            <consortium name="RefSeq"/>
        </authorList>
    </citation>
    <scope>IDENTIFICATION</scope>
    <source>
        <tissue evidence="2 3">Blood</tissue>
    </source>
</reference>
<evidence type="ECO:0000313" key="2">
    <source>
        <dbReference type="RefSeq" id="XP_045368952.1"/>
    </source>
</evidence>
<evidence type="ECO:0000313" key="3">
    <source>
        <dbReference type="RefSeq" id="XP_045368953.1"/>
    </source>
</evidence>
<feature type="compositionally biased region" description="Polar residues" evidence="1">
    <location>
        <begin position="161"/>
        <end position="170"/>
    </location>
</feature>
<organism evidence="3">
    <name type="scientific">Camelus bactrianus</name>
    <name type="common">Bactrian camel</name>
    <dbReference type="NCBI Taxonomy" id="9837"/>
    <lineage>
        <taxon>Eukaryota</taxon>
        <taxon>Metazoa</taxon>
        <taxon>Chordata</taxon>
        <taxon>Craniata</taxon>
        <taxon>Vertebrata</taxon>
        <taxon>Euteleostomi</taxon>
        <taxon>Mammalia</taxon>
        <taxon>Eutheria</taxon>
        <taxon>Laurasiatheria</taxon>
        <taxon>Artiodactyla</taxon>
        <taxon>Tylopoda</taxon>
        <taxon>Camelidae</taxon>
        <taxon>Camelus</taxon>
    </lineage>
</organism>
<evidence type="ECO:0000256" key="1">
    <source>
        <dbReference type="SAM" id="MobiDB-lite"/>
    </source>
</evidence>
<feature type="compositionally biased region" description="Basic residues" evidence="1">
    <location>
        <begin position="173"/>
        <end position="183"/>
    </location>
</feature>
<dbReference type="AlphaFoldDB" id="A0A9W3HFA4"/>
<proteinExistence type="predicted"/>
<feature type="region of interest" description="Disordered" evidence="1">
    <location>
        <begin position="141"/>
        <end position="206"/>
    </location>
</feature>
<accession>A0A9W3HFA4</accession>
<sequence length="272" mass="28924">MPGRSPGQAQPADGRAFRVAHGSPNREEGGRLAGRPGPGRAEMDGTPQGGSFPWCGRGSPRGGQRGRPGPLSEMPPLCCVQPLCDQGSSGGDAYRLACPSSLSPLLGGVGAAGTRLMARACSRRKQLPRKVTFRKLVPKTVLPPGSIQDLGQREAGAHSPLVQSPPSADTVSRRQRRSSRPRPRLLWARLPEGTASPSHSLTGAHTLKTTQSFTRNLLDAGCREHKGSSPPARPPSAPENRRAVGDSLPPLHPDRQGWAPLLTHCTPQPHRW</sequence>
<dbReference type="RefSeq" id="XP_045368952.1">
    <property type="nucleotide sequence ID" value="XM_045512996.1"/>
</dbReference>
<dbReference type="RefSeq" id="XP_045368953.1">
    <property type="nucleotide sequence ID" value="XM_045512997.1"/>
</dbReference>